<accession>A0A1W2M069</accession>
<name>A0A1W2M069_9PSEU</name>
<dbReference type="Proteomes" id="UP000076660">
    <property type="component" value="Unassembled WGS sequence"/>
</dbReference>
<gene>
    <name evidence="2" type="ORF">AVR91_0210595</name>
</gene>
<dbReference type="RefSeq" id="WP_063273654.1">
    <property type="nucleotide sequence ID" value="NZ_LQMT02000010.1"/>
</dbReference>
<protein>
    <recommendedName>
        <fullName evidence="1">MlaB-like STAS domain-containing protein</fullName>
    </recommendedName>
</protein>
<evidence type="ECO:0000313" key="2">
    <source>
        <dbReference type="EMBL" id="ONF72625.1"/>
    </source>
</evidence>
<dbReference type="SUPFAM" id="SSF52091">
    <property type="entry name" value="SpoIIaa-like"/>
    <property type="match status" value="1"/>
</dbReference>
<dbReference type="OrthoDB" id="3695774at2"/>
<dbReference type="EMBL" id="LQMT02000010">
    <property type="protein sequence ID" value="ONF72625.1"/>
    <property type="molecule type" value="Genomic_DNA"/>
</dbReference>
<dbReference type="Pfam" id="PF13466">
    <property type="entry name" value="STAS_2"/>
    <property type="match status" value="1"/>
</dbReference>
<dbReference type="InterPro" id="IPR036513">
    <property type="entry name" value="STAS_dom_sf"/>
</dbReference>
<reference evidence="2 3" key="1">
    <citation type="submission" date="2016-12" db="EMBL/GenBank/DDBJ databases">
        <title>Amycolatopsis keratiniphila subsp. keratiniphila genome sequencing and assembly.</title>
        <authorList>
            <person name="Mayilraj S."/>
            <person name="Kaur N."/>
        </authorList>
    </citation>
    <scope>NUCLEOTIDE SEQUENCE [LARGE SCALE GENOMIC DNA]</scope>
    <source>
        <strain evidence="2 3">DSM 44409</strain>
    </source>
</reference>
<feature type="domain" description="MlaB-like STAS" evidence="1">
    <location>
        <begin position="3"/>
        <end position="72"/>
    </location>
</feature>
<dbReference type="AlphaFoldDB" id="A0A1W2M069"/>
<sequence>MIGVIDPATRSTWERGLDMLVAAGGGTIDLSRLAFADVRGMSALVDAARRVRPPRSLTVRHPPQTVRKVLRLFWAEDYLNLVNEGIRPW</sequence>
<proteinExistence type="predicted"/>
<comment type="caution">
    <text evidence="2">The sequence shown here is derived from an EMBL/GenBank/DDBJ whole genome shotgun (WGS) entry which is preliminary data.</text>
</comment>
<dbReference type="Gene3D" id="3.30.750.24">
    <property type="entry name" value="STAS domain"/>
    <property type="match status" value="1"/>
</dbReference>
<organism evidence="2 3">
    <name type="scientific">Amycolatopsis keratiniphila subsp. keratiniphila</name>
    <dbReference type="NCBI Taxonomy" id="227715"/>
    <lineage>
        <taxon>Bacteria</taxon>
        <taxon>Bacillati</taxon>
        <taxon>Actinomycetota</taxon>
        <taxon>Actinomycetes</taxon>
        <taxon>Pseudonocardiales</taxon>
        <taxon>Pseudonocardiaceae</taxon>
        <taxon>Amycolatopsis</taxon>
        <taxon>Amycolatopsis japonica group</taxon>
    </lineage>
</organism>
<dbReference type="InterPro" id="IPR058548">
    <property type="entry name" value="MlaB-like_STAS"/>
</dbReference>
<evidence type="ECO:0000313" key="3">
    <source>
        <dbReference type="Proteomes" id="UP000076660"/>
    </source>
</evidence>
<evidence type="ECO:0000259" key="1">
    <source>
        <dbReference type="Pfam" id="PF13466"/>
    </source>
</evidence>